<accession>A0A2X2T0G7</accession>
<feature type="signal peptide" evidence="1">
    <location>
        <begin position="1"/>
        <end position="21"/>
    </location>
</feature>
<name>A0A2X2T0G7_CAPOC</name>
<evidence type="ECO:0000313" key="2">
    <source>
        <dbReference type="EMBL" id="SQA93943.1"/>
    </source>
</evidence>
<gene>
    <name evidence="2" type="ORF">NCTC11545_01322</name>
</gene>
<reference evidence="2 3" key="1">
    <citation type="submission" date="2018-06" db="EMBL/GenBank/DDBJ databases">
        <authorList>
            <consortium name="Pathogen Informatics"/>
            <person name="Doyle S."/>
        </authorList>
    </citation>
    <scope>NUCLEOTIDE SEQUENCE [LARGE SCALE GENOMIC DNA]</scope>
    <source>
        <strain evidence="2 3">NCTC11545</strain>
    </source>
</reference>
<organism evidence="2 3">
    <name type="scientific">Capnocytophaga ochracea</name>
    <dbReference type="NCBI Taxonomy" id="1018"/>
    <lineage>
        <taxon>Bacteria</taxon>
        <taxon>Pseudomonadati</taxon>
        <taxon>Bacteroidota</taxon>
        <taxon>Flavobacteriia</taxon>
        <taxon>Flavobacteriales</taxon>
        <taxon>Flavobacteriaceae</taxon>
        <taxon>Capnocytophaga</taxon>
    </lineage>
</organism>
<dbReference type="RefSeq" id="WP_111972641.1">
    <property type="nucleotide sequence ID" value="NZ_UAVS01000005.1"/>
</dbReference>
<proteinExistence type="predicted"/>
<dbReference type="EMBL" id="UAVS01000005">
    <property type="protein sequence ID" value="SQA93943.1"/>
    <property type="molecule type" value="Genomic_DNA"/>
</dbReference>
<evidence type="ECO:0000313" key="3">
    <source>
        <dbReference type="Proteomes" id="UP000250169"/>
    </source>
</evidence>
<feature type="chain" id="PRO_5016143814" evidence="1">
    <location>
        <begin position="22"/>
        <end position="370"/>
    </location>
</feature>
<keyword evidence="1" id="KW-0732">Signal</keyword>
<dbReference type="Proteomes" id="UP000250169">
    <property type="component" value="Unassembled WGS sequence"/>
</dbReference>
<sequence length="370" mass="43086">MKNINVLLASVLLAGGVSLHAQIDTLGSKSLQLKGKVKKVEDYSFLLEASPKGTKIFDGNTYNVFPYSEEWKVEKDEKKHSKTNISYLFDNGGRNLEIKTYNAENRPFGGMRFFYDKKGKINKSQSVFTLGDGELTVNRQYFYNEKNQLVKIDENDGVTNEWLITITYKYDDLGNCIEKNKVASVSALEKDIQRYEQKNLVLEQKIRPEYTKEKSYKYNNMNKVSEIEEKVLNKNVFLKTENQYDKDKNLTKATYINQAGQETVCQHKYNKAGQLIQTICTANDDPNFYVETNYMFNKFGETQIIKTRKGVASTKVYDEHNLLTAYTTPDFNYKYRYTFDKMGNWTQIIMFENDKPVCARVRRIEYFPAK</sequence>
<evidence type="ECO:0000256" key="1">
    <source>
        <dbReference type="SAM" id="SignalP"/>
    </source>
</evidence>
<dbReference type="Gene3D" id="2.180.10.10">
    <property type="entry name" value="RHS repeat-associated core"/>
    <property type="match status" value="1"/>
</dbReference>
<dbReference type="AlphaFoldDB" id="A0A2X2T0G7"/>
<protein>
    <submittedName>
        <fullName evidence="2">RHS Repeat</fullName>
    </submittedName>
</protein>